<reference evidence="1" key="1">
    <citation type="submission" date="2023-03" db="EMBL/GenBank/DDBJ databases">
        <title>Chromosome-scale reference genome and RAD-based genetic map of yellow starthistle (Centaurea solstitialis) reveal putative structural variation and QTLs associated with invader traits.</title>
        <authorList>
            <person name="Reatini B."/>
            <person name="Cang F.A."/>
            <person name="Jiang Q."/>
            <person name="Mckibben M.T.W."/>
            <person name="Barker M.S."/>
            <person name="Rieseberg L.H."/>
            <person name="Dlugosch K.M."/>
        </authorList>
    </citation>
    <scope>NUCLEOTIDE SEQUENCE</scope>
    <source>
        <strain evidence="1">CAN-66</strain>
        <tissue evidence="1">Leaf</tissue>
    </source>
</reference>
<evidence type="ECO:0000313" key="2">
    <source>
        <dbReference type="Proteomes" id="UP001172457"/>
    </source>
</evidence>
<comment type="caution">
    <text evidence="1">The sequence shown here is derived from an EMBL/GenBank/DDBJ whole genome shotgun (WGS) entry which is preliminary data.</text>
</comment>
<gene>
    <name evidence="1" type="ORF">OSB04_030412</name>
</gene>
<dbReference type="AlphaFoldDB" id="A0AA38W4Y5"/>
<organism evidence="1 2">
    <name type="scientific">Centaurea solstitialis</name>
    <name type="common">yellow star-thistle</name>
    <dbReference type="NCBI Taxonomy" id="347529"/>
    <lineage>
        <taxon>Eukaryota</taxon>
        <taxon>Viridiplantae</taxon>
        <taxon>Streptophyta</taxon>
        <taxon>Embryophyta</taxon>
        <taxon>Tracheophyta</taxon>
        <taxon>Spermatophyta</taxon>
        <taxon>Magnoliopsida</taxon>
        <taxon>eudicotyledons</taxon>
        <taxon>Gunneridae</taxon>
        <taxon>Pentapetalae</taxon>
        <taxon>asterids</taxon>
        <taxon>campanulids</taxon>
        <taxon>Asterales</taxon>
        <taxon>Asteraceae</taxon>
        <taxon>Carduoideae</taxon>
        <taxon>Cardueae</taxon>
        <taxon>Centaureinae</taxon>
        <taxon>Centaurea</taxon>
    </lineage>
</organism>
<evidence type="ECO:0000313" key="1">
    <source>
        <dbReference type="EMBL" id="KAJ9537679.1"/>
    </source>
</evidence>
<keyword evidence="2" id="KW-1185">Reference proteome</keyword>
<dbReference type="Proteomes" id="UP001172457">
    <property type="component" value="Chromosome 8"/>
</dbReference>
<sequence>MHYHRKFRVIALLPIDLQSFDGRKVSLIVIVFKLLFFLLQFEEQKDEVVVERILRVIFLNAERPTPVNCCIRALEKLKHQLAEAEAELELRKIPQVDTSPKIVGQGLTTDEW</sequence>
<accession>A0AA38W4Y5</accession>
<protein>
    <submittedName>
        <fullName evidence="1">Uncharacterized protein</fullName>
    </submittedName>
</protein>
<name>A0AA38W4Y5_9ASTR</name>
<dbReference type="EMBL" id="JARYMX010000008">
    <property type="protein sequence ID" value="KAJ9537679.1"/>
    <property type="molecule type" value="Genomic_DNA"/>
</dbReference>
<proteinExistence type="predicted"/>